<protein>
    <submittedName>
        <fullName evidence="5">Cytochrome P450 2J6</fullName>
    </submittedName>
</protein>
<dbReference type="PANTHER" id="PTHR24300">
    <property type="entry name" value="CYTOCHROME P450 508A4-RELATED"/>
    <property type="match status" value="1"/>
</dbReference>
<comment type="similarity">
    <text evidence="2">Belongs to the cytochrome P450 family.</text>
</comment>
<dbReference type="AlphaFoldDB" id="A0A091NQG3"/>
<evidence type="ECO:0000256" key="2">
    <source>
        <dbReference type="ARBA" id="ARBA00010617"/>
    </source>
</evidence>
<evidence type="ECO:0000256" key="4">
    <source>
        <dbReference type="ARBA" id="ARBA00023004"/>
    </source>
</evidence>
<sequence length="37" mass="4219">EENLVVCVLDLLFAGTETTSVTLRWALLFMATYQEIQ</sequence>
<dbReference type="Gene3D" id="1.10.630.10">
    <property type="entry name" value="Cytochrome P450"/>
    <property type="match status" value="1"/>
</dbReference>
<dbReference type="Proteomes" id="UP000054244">
    <property type="component" value="Unassembled WGS sequence"/>
</dbReference>
<keyword evidence="3" id="KW-0479">Metal-binding</keyword>
<dbReference type="GO" id="GO:0005506">
    <property type="term" value="F:iron ion binding"/>
    <property type="evidence" value="ECO:0007669"/>
    <property type="project" value="InterPro"/>
</dbReference>
<dbReference type="GO" id="GO:0020037">
    <property type="term" value="F:heme binding"/>
    <property type="evidence" value="ECO:0007669"/>
    <property type="project" value="InterPro"/>
</dbReference>
<feature type="non-terminal residue" evidence="5">
    <location>
        <position position="1"/>
    </location>
</feature>
<name>A0A091NQG3_APAVI</name>
<comment type="cofactor">
    <cofactor evidence="1">
        <name>heme</name>
        <dbReference type="ChEBI" id="CHEBI:30413"/>
    </cofactor>
</comment>
<dbReference type="EMBL" id="KL392239">
    <property type="protein sequence ID" value="KFP92028.1"/>
    <property type="molecule type" value="Genomic_DNA"/>
</dbReference>
<dbReference type="PRINTS" id="PR00463">
    <property type="entry name" value="EP450I"/>
</dbReference>
<gene>
    <name evidence="5" type="ORF">N311_00914</name>
</gene>
<accession>A0A091NQG3</accession>
<evidence type="ECO:0000313" key="6">
    <source>
        <dbReference type="Proteomes" id="UP000054244"/>
    </source>
</evidence>
<dbReference type="GO" id="GO:0006082">
    <property type="term" value="P:organic acid metabolic process"/>
    <property type="evidence" value="ECO:0007669"/>
    <property type="project" value="TreeGrafter"/>
</dbReference>
<proteinExistence type="inferred from homology"/>
<dbReference type="PANTHER" id="PTHR24300:SF177">
    <property type="entry name" value="CYTOCHROME P450 2J2"/>
    <property type="match status" value="1"/>
</dbReference>
<organism evidence="5 6">
    <name type="scientific">Apaloderma vittatum</name>
    <name type="common">Bar-tailed trogon</name>
    <dbReference type="NCBI Taxonomy" id="57397"/>
    <lineage>
        <taxon>Eukaryota</taxon>
        <taxon>Metazoa</taxon>
        <taxon>Chordata</taxon>
        <taxon>Craniata</taxon>
        <taxon>Vertebrata</taxon>
        <taxon>Euteleostomi</taxon>
        <taxon>Archelosauria</taxon>
        <taxon>Archosauria</taxon>
        <taxon>Dinosauria</taxon>
        <taxon>Saurischia</taxon>
        <taxon>Theropoda</taxon>
        <taxon>Coelurosauria</taxon>
        <taxon>Aves</taxon>
        <taxon>Neognathae</taxon>
        <taxon>Neoaves</taxon>
        <taxon>Telluraves</taxon>
        <taxon>Coraciimorphae</taxon>
        <taxon>Trogoniformes</taxon>
        <taxon>Trogonidae</taxon>
        <taxon>Apaloderma</taxon>
    </lineage>
</organism>
<keyword evidence="4" id="KW-0408">Iron</keyword>
<keyword evidence="6" id="KW-1185">Reference proteome</keyword>
<dbReference type="InterPro" id="IPR050182">
    <property type="entry name" value="Cytochrome_P450_fam2"/>
</dbReference>
<dbReference type="GO" id="GO:0005737">
    <property type="term" value="C:cytoplasm"/>
    <property type="evidence" value="ECO:0007669"/>
    <property type="project" value="TreeGrafter"/>
</dbReference>
<dbReference type="InterPro" id="IPR002401">
    <property type="entry name" value="Cyt_P450_E_grp-I"/>
</dbReference>
<dbReference type="Pfam" id="PF00067">
    <property type="entry name" value="p450"/>
    <property type="match status" value="1"/>
</dbReference>
<feature type="non-terminal residue" evidence="5">
    <location>
        <position position="37"/>
    </location>
</feature>
<dbReference type="GO" id="GO:0016712">
    <property type="term" value="F:oxidoreductase activity, acting on paired donors, with incorporation or reduction of molecular oxygen, reduced flavin or flavoprotein as one donor, and incorporation of one atom of oxygen"/>
    <property type="evidence" value="ECO:0007669"/>
    <property type="project" value="TreeGrafter"/>
</dbReference>
<evidence type="ECO:0000256" key="1">
    <source>
        <dbReference type="ARBA" id="ARBA00001971"/>
    </source>
</evidence>
<dbReference type="InterPro" id="IPR001128">
    <property type="entry name" value="Cyt_P450"/>
</dbReference>
<dbReference type="GO" id="GO:0006805">
    <property type="term" value="P:xenobiotic metabolic process"/>
    <property type="evidence" value="ECO:0007669"/>
    <property type="project" value="TreeGrafter"/>
</dbReference>
<evidence type="ECO:0000256" key="3">
    <source>
        <dbReference type="ARBA" id="ARBA00022723"/>
    </source>
</evidence>
<dbReference type="SUPFAM" id="SSF48264">
    <property type="entry name" value="Cytochrome P450"/>
    <property type="match status" value="1"/>
</dbReference>
<reference evidence="5 6" key="1">
    <citation type="submission" date="2014-04" db="EMBL/GenBank/DDBJ databases">
        <title>Genome evolution of avian class.</title>
        <authorList>
            <person name="Zhang G."/>
            <person name="Li C."/>
        </authorList>
    </citation>
    <scope>NUCLEOTIDE SEQUENCE [LARGE SCALE GENOMIC DNA]</scope>
    <source>
        <strain evidence="5">BGI_N311</strain>
    </source>
</reference>
<dbReference type="InterPro" id="IPR036396">
    <property type="entry name" value="Cyt_P450_sf"/>
</dbReference>
<evidence type="ECO:0000313" key="5">
    <source>
        <dbReference type="EMBL" id="KFP92028.1"/>
    </source>
</evidence>